<keyword evidence="10" id="KW-0325">Glycoprotein</keyword>
<feature type="domain" description="Protein kinase" evidence="17">
    <location>
        <begin position="512"/>
        <end position="815"/>
    </location>
</feature>
<evidence type="ECO:0000256" key="2">
    <source>
        <dbReference type="ARBA" id="ARBA00012202"/>
    </source>
</evidence>
<feature type="chain" id="PRO_5044333253" description="Guanylate cyclase" evidence="16">
    <location>
        <begin position="28"/>
        <end position="1069"/>
    </location>
</feature>
<evidence type="ECO:0000256" key="11">
    <source>
        <dbReference type="ARBA" id="ARBA00023239"/>
    </source>
</evidence>
<keyword evidence="11 13" id="KW-0456">Lyase</keyword>
<dbReference type="GeneTree" id="ENSGT00940000156985"/>
<dbReference type="InterPro" id="IPR001170">
    <property type="entry name" value="ANPR/GUC"/>
</dbReference>
<evidence type="ECO:0000256" key="14">
    <source>
        <dbReference type="RuleBase" id="RU003431"/>
    </source>
</evidence>
<dbReference type="InterPro" id="IPR018297">
    <property type="entry name" value="A/G_cyclase_CS"/>
</dbReference>
<dbReference type="GO" id="GO:0001653">
    <property type="term" value="F:peptide receptor activity"/>
    <property type="evidence" value="ECO:0007669"/>
    <property type="project" value="TreeGrafter"/>
</dbReference>
<dbReference type="PROSITE" id="PS00452">
    <property type="entry name" value="GUANYLATE_CYCLASE_1"/>
    <property type="match status" value="1"/>
</dbReference>
<evidence type="ECO:0000256" key="12">
    <source>
        <dbReference type="ARBA" id="ARBA00023293"/>
    </source>
</evidence>
<feature type="coiled-coil region" evidence="15">
    <location>
        <begin position="821"/>
        <end position="852"/>
    </location>
</feature>
<dbReference type="GO" id="GO:0035556">
    <property type="term" value="P:intracellular signal transduction"/>
    <property type="evidence" value="ECO:0007669"/>
    <property type="project" value="InterPro"/>
</dbReference>
<evidence type="ECO:0000259" key="17">
    <source>
        <dbReference type="PROSITE" id="PS50011"/>
    </source>
</evidence>
<dbReference type="Proteomes" id="UP000694402">
    <property type="component" value="Unassembled WGS sequence"/>
</dbReference>
<dbReference type="PROSITE" id="PS50125">
    <property type="entry name" value="GUANYLATE_CYCLASE_2"/>
    <property type="match status" value="1"/>
</dbReference>
<keyword evidence="4 16" id="KW-0732">Signal</keyword>
<dbReference type="GO" id="GO:0005886">
    <property type="term" value="C:plasma membrane"/>
    <property type="evidence" value="ECO:0007669"/>
    <property type="project" value="TreeGrafter"/>
</dbReference>
<accession>A0A8C8EYK2</accession>
<keyword evidence="8" id="KW-0472">Membrane</keyword>
<dbReference type="GO" id="GO:0005525">
    <property type="term" value="F:GTP binding"/>
    <property type="evidence" value="ECO:0007669"/>
    <property type="project" value="UniProtKB-KW"/>
</dbReference>
<dbReference type="SUPFAM" id="SSF56112">
    <property type="entry name" value="Protein kinase-like (PK-like)"/>
    <property type="match status" value="1"/>
</dbReference>
<dbReference type="PRINTS" id="PR00255">
    <property type="entry name" value="NATPEPTIDER"/>
</dbReference>
<feature type="domain" description="Guanylate cyclase" evidence="18">
    <location>
        <begin position="884"/>
        <end position="1014"/>
    </location>
</feature>
<dbReference type="Gene3D" id="3.30.70.1230">
    <property type="entry name" value="Nucleotide cyclase"/>
    <property type="match status" value="1"/>
</dbReference>
<evidence type="ECO:0000256" key="7">
    <source>
        <dbReference type="ARBA" id="ARBA00023134"/>
    </source>
</evidence>
<dbReference type="InterPro" id="IPR001828">
    <property type="entry name" value="ANF_lig-bd_rcpt"/>
</dbReference>
<evidence type="ECO:0000313" key="20">
    <source>
        <dbReference type="Proteomes" id="UP000694402"/>
    </source>
</evidence>
<evidence type="ECO:0000256" key="3">
    <source>
        <dbReference type="ARBA" id="ARBA00022692"/>
    </source>
</evidence>
<feature type="signal peptide" evidence="16">
    <location>
        <begin position="1"/>
        <end position="27"/>
    </location>
</feature>
<evidence type="ECO:0000256" key="1">
    <source>
        <dbReference type="ARBA" id="ARBA00004479"/>
    </source>
</evidence>
<evidence type="ECO:0000259" key="18">
    <source>
        <dbReference type="PROSITE" id="PS50125"/>
    </source>
</evidence>
<reference evidence="19" key="1">
    <citation type="submission" date="2025-08" db="UniProtKB">
        <authorList>
            <consortium name="Ensembl"/>
        </authorList>
    </citation>
    <scope>IDENTIFICATION</scope>
</reference>
<evidence type="ECO:0000256" key="8">
    <source>
        <dbReference type="ARBA" id="ARBA00023136"/>
    </source>
</evidence>
<dbReference type="GO" id="GO:0004383">
    <property type="term" value="F:guanylate cyclase activity"/>
    <property type="evidence" value="ECO:0007669"/>
    <property type="project" value="UniProtKB-EC"/>
</dbReference>
<dbReference type="GO" id="GO:0004016">
    <property type="term" value="F:adenylate cyclase activity"/>
    <property type="evidence" value="ECO:0007669"/>
    <property type="project" value="TreeGrafter"/>
</dbReference>
<name>A0A8C8EYK2_ONCTS</name>
<sequence length="1069" mass="121743">MQKTRTRWWQGRLGVPLLFLVFPLLRTEPIQLELSFNGLSEPQNVTLAAILPLHNTEYPWAWPRVGPALIRALERVNDEPTLLPGHRLRIVYDSSESKDGVCSDSVAPLVAVDLKFSYDPWAFIGPGCDYASSPVGRFTTHWDVPMVTAGAAAIGFNMYTSITNTGPTHKKLGEFGVRLHRHFGWHRHAMLMFSDNKDDDRPYYFTAEGLYTQLQLDNITTADKVFNEQTGPVQYDDLISDIMVYMCCSWDTFRRLMVQFWREGLPPEDYAFFFIDLFGHSLRKQPARPWYRGDSDDHAAKKAFRSVKILTYKEPQNPEYKEFVSNLKTDAMNMFNFTVEDSLMNLIAGGFYDGVMLYSQALNETMTEAGGRPRGDTVTKRMWNRTYHGVTGLVQIDGAGDREIDFALWDMTDLDSGVFQVGTDCSSHKLVPVPGMKVQWPGGAPPQDIPDCGFKNDKPACLARMHQRTPWASFINIKIVHIKIVTLKQERLKLENELAAQLWRVQWDDVQMSDLEKVLRRACSRLTLSLGNISAIKYVTNKKRIELTRRVLFELKHMRDVQNEHLTRFIGACIDPPNICIITEYCPRGSLQDLMESETITLDWMFRYSLINDIVKGMAFLHNSVIVSHGNLKSSNCVVDSRFVLKITDYGLASFREKSNMEDTHAYYPTHFYLPHPHTVFIYLLFCLPPSFLLSHPPFTPSPSIGKLWAAPELLRSDSPPPCGTQKGDIYSFGIILQELALLRGVFHVEGETLSPKEIVERVALGQWPYLRPSLCPQSHSEEVGQLMQRCWSEDVNERPEFHHIKLLLRKHNRGYGSNILDNLLSRMEQYANNLEELVEERTQAYHEEKRKAEALLYQILPHSVAEQLKRGETVQAEAFDSVTIYFSDIVGFTAISAESTPMQVVTLLNDLYTCFDAIIDNFDVYKVETIGDAYMVVSGLPVRNGNLHGREIARMSLALLEAVHSFRIRHRPAQQLFLRSGIHSGPVCAGVVGLKMPRFCLFGDTVNTASRMESNGEALKIHVSEATRTVLDDFNCFQLELRGDVEMKGKGRMKTYWLLGESTSNMAY</sequence>
<evidence type="ECO:0000256" key="4">
    <source>
        <dbReference type="ARBA" id="ARBA00022729"/>
    </source>
</evidence>
<keyword evidence="3" id="KW-0812">Transmembrane</keyword>
<dbReference type="InterPro" id="IPR028082">
    <property type="entry name" value="Peripla_BP_I"/>
</dbReference>
<dbReference type="InterPro" id="IPR001054">
    <property type="entry name" value="A/G_cyclase"/>
</dbReference>
<dbReference type="Ensembl" id="ENSOTST00005029011.2">
    <property type="protein sequence ID" value="ENSOTSP00005026862.2"/>
    <property type="gene ID" value="ENSOTSG00005058969.1"/>
</dbReference>
<dbReference type="CDD" id="cd07302">
    <property type="entry name" value="CHD"/>
    <property type="match status" value="1"/>
</dbReference>
<reference evidence="19" key="2">
    <citation type="submission" date="2025-09" db="UniProtKB">
        <authorList>
            <consortium name="Ensembl"/>
        </authorList>
    </citation>
    <scope>IDENTIFICATION</scope>
</reference>
<evidence type="ECO:0000256" key="13">
    <source>
        <dbReference type="RuleBase" id="RU000405"/>
    </source>
</evidence>
<comment type="similarity">
    <text evidence="13">Belongs to the adenylyl cyclase class-4/guanylyl cyclase family.</text>
</comment>
<dbReference type="GO" id="GO:0004672">
    <property type="term" value="F:protein kinase activity"/>
    <property type="evidence" value="ECO:0007669"/>
    <property type="project" value="InterPro"/>
</dbReference>
<keyword evidence="7" id="KW-0342">GTP-binding</keyword>
<dbReference type="PANTHER" id="PTHR11920:SF491">
    <property type="entry name" value="GUANYLATE CYCLASE"/>
    <property type="match status" value="1"/>
</dbReference>
<dbReference type="FunFam" id="3.40.50.2300:FF:000101">
    <property type="entry name" value="Guanylate cyclase"/>
    <property type="match status" value="1"/>
</dbReference>
<evidence type="ECO:0000256" key="6">
    <source>
        <dbReference type="ARBA" id="ARBA00022989"/>
    </source>
</evidence>
<keyword evidence="20" id="KW-1185">Reference proteome</keyword>
<evidence type="ECO:0000256" key="16">
    <source>
        <dbReference type="SAM" id="SignalP"/>
    </source>
</evidence>
<dbReference type="Pfam" id="PF01094">
    <property type="entry name" value="ANF_receptor"/>
    <property type="match status" value="1"/>
</dbReference>
<dbReference type="AlphaFoldDB" id="A0A8C8EYK2"/>
<dbReference type="GO" id="GO:0005524">
    <property type="term" value="F:ATP binding"/>
    <property type="evidence" value="ECO:0007669"/>
    <property type="project" value="InterPro"/>
</dbReference>
<evidence type="ECO:0000256" key="5">
    <source>
        <dbReference type="ARBA" id="ARBA00022741"/>
    </source>
</evidence>
<evidence type="ECO:0000256" key="15">
    <source>
        <dbReference type="SAM" id="Coils"/>
    </source>
</evidence>
<dbReference type="InterPro" id="IPR050401">
    <property type="entry name" value="Cyclic_nucleotide_synthase"/>
</dbReference>
<evidence type="ECO:0000313" key="19">
    <source>
        <dbReference type="Ensembl" id="ENSOTSP00005026862.2"/>
    </source>
</evidence>
<dbReference type="EC" id="4.6.1.2" evidence="2 14"/>
<dbReference type="GO" id="GO:0007168">
    <property type="term" value="P:receptor guanylyl cyclase signaling pathway"/>
    <property type="evidence" value="ECO:0007669"/>
    <property type="project" value="TreeGrafter"/>
</dbReference>
<evidence type="ECO:0000256" key="9">
    <source>
        <dbReference type="ARBA" id="ARBA00023170"/>
    </source>
</evidence>
<dbReference type="SUPFAM" id="SSF53822">
    <property type="entry name" value="Periplasmic binding protein-like I"/>
    <property type="match status" value="1"/>
</dbReference>
<keyword evidence="5" id="KW-0547">Nucleotide-binding</keyword>
<keyword evidence="15" id="KW-0175">Coiled coil</keyword>
<dbReference type="PANTHER" id="PTHR11920">
    <property type="entry name" value="GUANYLYL CYCLASE"/>
    <property type="match status" value="1"/>
</dbReference>
<keyword evidence="6" id="KW-1133">Transmembrane helix</keyword>
<dbReference type="Gene3D" id="3.40.50.2300">
    <property type="match status" value="3"/>
</dbReference>
<dbReference type="InterPro" id="IPR001245">
    <property type="entry name" value="Ser-Thr/Tyr_kinase_cat_dom"/>
</dbReference>
<keyword evidence="12 14" id="KW-0141">cGMP biosynthesis</keyword>
<dbReference type="Pfam" id="PF07714">
    <property type="entry name" value="PK_Tyr_Ser-Thr"/>
    <property type="match status" value="2"/>
</dbReference>
<evidence type="ECO:0000256" key="10">
    <source>
        <dbReference type="ARBA" id="ARBA00023180"/>
    </source>
</evidence>
<dbReference type="Pfam" id="PF00211">
    <property type="entry name" value="Guanylate_cyc"/>
    <property type="match status" value="1"/>
</dbReference>
<protein>
    <recommendedName>
        <fullName evidence="2 14">Guanylate cyclase</fullName>
        <ecNumber evidence="2 14">4.6.1.2</ecNumber>
    </recommendedName>
</protein>
<dbReference type="InterPro" id="IPR011009">
    <property type="entry name" value="Kinase-like_dom_sf"/>
</dbReference>
<dbReference type="Gene3D" id="1.10.510.10">
    <property type="entry name" value="Transferase(Phosphotransferase) domain 1"/>
    <property type="match status" value="1"/>
</dbReference>
<dbReference type="InterPro" id="IPR029787">
    <property type="entry name" value="Nucleotide_cyclase"/>
</dbReference>
<organism evidence="19 20">
    <name type="scientific">Oncorhynchus tshawytscha</name>
    <name type="common">Chinook salmon</name>
    <name type="synonym">Salmo tshawytscha</name>
    <dbReference type="NCBI Taxonomy" id="74940"/>
    <lineage>
        <taxon>Eukaryota</taxon>
        <taxon>Metazoa</taxon>
        <taxon>Chordata</taxon>
        <taxon>Craniata</taxon>
        <taxon>Vertebrata</taxon>
        <taxon>Euteleostomi</taxon>
        <taxon>Actinopterygii</taxon>
        <taxon>Neopterygii</taxon>
        <taxon>Teleostei</taxon>
        <taxon>Protacanthopterygii</taxon>
        <taxon>Salmoniformes</taxon>
        <taxon>Salmonidae</taxon>
        <taxon>Salmoninae</taxon>
        <taxon>Oncorhynchus</taxon>
    </lineage>
</organism>
<keyword evidence="9" id="KW-0675">Receptor</keyword>
<dbReference type="SUPFAM" id="SSF55073">
    <property type="entry name" value="Nucleotide cyclase"/>
    <property type="match status" value="1"/>
</dbReference>
<dbReference type="PROSITE" id="PS50011">
    <property type="entry name" value="PROTEIN_KINASE_DOM"/>
    <property type="match status" value="1"/>
</dbReference>
<gene>
    <name evidence="19" type="primary">LOC112232405</name>
</gene>
<dbReference type="CDD" id="cd14042">
    <property type="entry name" value="PK_GC-A_B"/>
    <property type="match status" value="1"/>
</dbReference>
<proteinExistence type="inferred from homology"/>
<comment type="subcellular location">
    <subcellularLocation>
        <location evidence="1">Membrane</location>
        <topology evidence="1">Single-pass type I membrane protein</topology>
    </subcellularLocation>
</comment>
<dbReference type="FunFam" id="3.30.70.1230:FF:000004">
    <property type="entry name" value="Guanylate cyclase"/>
    <property type="match status" value="1"/>
</dbReference>
<comment type="catalytic activity">
    <reaction evidence="14">
        <text>GTP = 3',5'-cyclic GMP + diphosphate</text>
        <dbReference type="Rhea" id="RHEA:13665"/>
        <dbReference type="ChEBI" id="CHEBI:33019"/>
        <dbReference type="ChEBI" id="CHEBI:37565"/>
        <dbReference type="ChEBI" id="CHEBI:57746"/>
        <dbReference type="EC" id="4.6.1.2"/>
    </reaction>
</comment>
<dbReference type="SMART" id="SM00044">
    <property type="entry name" value="CYCc"/>
    <property type="match status" value="1"/>
</dbReference>
<dbReference type="InterPro" id="IPR000719">
    <property type="entry name" value="Prot_kinase_dom"/>
</dbReference>